<dbReference type="GO" id="GO:0003824">
    <property type="term" value="F:catalytic activity"/>
    <property type="evidence" value="ECO:0007669"/>
    <property type="project" value="UniProtKB-KW"/>
</dbReference>
<dbReference type="CDD" id="cd01647">
    <property type="entry name" value="RT_LTR"/>
    <property type="match status" value="1"/>
</dbReference>
<proteinExistence type="predicted"/>
<feature type="compositionally biased region" description="Polar residues" evidence="2">
    <location>
        <begin position="38"/>
        <end position="54"/>
    </location>
</feature>
<accession>A0A6P9EV02</accession>
<reference evidence="5" key="1">
    <citation type="submission" date="2025-08" db="UniProtKB">
        <authorList>
            <consortium name="RefSeq"/>
        </authorList>
    </citation>
    <scope>IDENTIFICATION</scope>
    <source>
        <tissue evidence="5">Leaves</tissue>
    </source>
</reference>
<dbReference type="Gene3D" id="3.10.10.10">
    <property type="entry name" value="HIV Type 1 Reverse Transcriptase, subunit A, domain 1"/>
    <property type="match status" value="1"/>
</dbReference>
<dbReference type="InterPro" id="IPR043502">
    <property type="entry name" value="DNA/RNA_pol_sf"/>
</dbReference>
<dbReference type="InterPro" id="IPR050951">
    <property type="entry name" value="Retrovirus_Pol_polyprotein"/>
</dbReference>
<dbReference type="InterPro" id="IPR000477">
    <property type="entry name" value="RT_dom"/>
</dbReference>
<dbReference type="Proteomes" id="UP000235220">
    <property type="component" value="Chromosome 10"/>
</dbReference>
<dbReference type="PANTHER" id="PTHR37984">
    <property type="entry name" value="PROTEIN CBG26694"/>
    <property type="match status" value="1"/>
</dbReference>
<feature type="domain" description="Integrase catalytic" evidence="3">
    <location>
        <begin position="629"/>
        <end position="725"/>
    </location>
</feature>
<dbReference type="Gene3D" id="3.30.70.270">
    <property type="match status" value="2"/>
</dbReference>
<dbReference type="InterPro" id="IPR001584">
    <property type="entry name" value="Integrase_cat-core"/>
</dbReference>
<gene>
    <name evidence="5" type="primary">LOC118349657</name>
</gene>
<feature type="region of interest" description="Disordered" evidence="2">
    <location>
        <begin position="31"/>
        <end position="55"/>
    </location>
</feature>
<dbReference type="RefSeq" id="XP_035551061.1">
    <property type="nucleotide sequence ID" value="XM_035695168.1"/>
</dbReference>
<dbReference type="KEGG" id="jre:118349657"/>
<dbReference type="GO" id="GO:0015074">
    <property type="term" value="P:DNA integration"/>
    <property type="evidence" value="ECO:0007669"/>
    <property type="project" value="InterPro"/>
</dbReference>
<dbReference type="FunFam" id="3.30.70.270:FF:000020">
    <property type="entry name" value="Transposon Tf2-6 polyprotein-like Protein"/>
    <property type="match status" value="2"/>
</dbReference>
<dbReference type="OrthoDB" id="96655at2759"/>
<dbReference type="PANTHER" id="PTHR37984:SF5">
    <property type="entry name" value="PROTEIN NYNRIN-LIKE"/>
    <property type="match status" value="1"/>
</dbReference>
<dbReference type="InterPro" id="IPR036397">
    <property type="entry name" value="RNaseH_sf"/>
</dbReference>
<sequence>MRGAVQVRDRYREIIPLIPVSSVTAYIMESAERKRPNPAQNFRPNNQGNNQRRTIPSRVFALTPGEAEVKDDVITGIVPLFLNKAIVLFDSGPTHSFISMDYVKLCPIVASEMDYNLRVSTPTGDIVTCNKILLKCPITISGKEMTANLIVFPMTGFDVDKLLRDGCQGYLAFVVDEPKEELKLEEIPIVREYPEVFPEDLSGLPPEREVEFAIELTPGTTPLSKAPYRMAPSELAELKEQLQDLLDKVSRDGIFVDPGKIEAIVNWTQPTNVHEVRSFLGLAGYYCRFIDNFSKIAVPFTALTRKNNKVFREYVDQFVVVFIDDILIYSKSQADHESHLRVVLQILRKEQLFAKFKKCDFWLQESTFLGHVVSKEGISVDPTKIEAVVKWAKPTNVNEVRSFLGLAGYYRRFVEGFSSITALMTKLTRKNEKFLWTEDCGRCFKELKKRLVTGPVLTVPSGNTRFVIYSDASLQRLGCVLMQHGKVIAYAYRQLKSYEENYPTHDLELAAVVITLKLWRHYLYGEKCEIYIDHKSLKYGAGRDRDGYGYTQARLSSLTLGSSLIDRTKAAPTDDLDLVKFRGEVQEDRRPRFTVSGDGTLRFKGIIYVPNVKEIREVKAEHQRPSGLLHQLPIPVWTWDEIGMDFVSGFPKAPGAQDAAWVIVDRLSKTAHFISIQMTYSTDRLAELYVHEIVRLYGIPSKIVSDKDTRFTLTSWSSEQKELGT</sequence>
<dbReference type="PROSITE" id="PS50994">
    <property type="entry name" value="INTEGRASE"/>
    <property type="match status" value="1"/>
</dbReference>
<protein>
    <submittedName>
        <fullName evidence="5">Uncharacterized protein LOC118349657</fullName>
    </submittedName>
</protein>
<dbReference type="Gene3D" id="3.30.420.10">
    <property type="entry name" value="Ribonuclease H-like superfamily/Ribonuclease H"/>
    <property type="match status" value="1"/>
</dbReference>
<dbReference type="SUPFAM" id="SSF56672">
    <property type="entry name" value="DNA/RNA polymerases"/>
    <property type="match status" value="3"/>
</dbReference>
<evidence type="ECO:0000313" key="5">
    <source>
        <dbReference type="RefSeq" id="XP_035551061.1"/>
    </source>
</evidence>
<organism evidence="4 5">
    <name type="scientific">Juglans regia</name>
    <name type="common">English walnut</name>
    <dbReference type="NCBI Taxonomy" id="51240"/>
    <lineage>
        <taxon>Eukaryota</taxon>
        <taxon>Viridiplantae</taxon>
        <taxon>Streptophyta</taxon>
        <taxon>Embryophyta</taxon>
        <taxon>Tracheophyta</taxon>
        <taxon>Spermatophyta</taxon>
        <taxon>Magnoliopsida</taxon>
        <taxon>eudicotyledons</taxon>
        <taxon>Gunneridae</taxon>
        <taxon>Pentapetalae</taxon>
        <taxon>rosids</taxon>
        <taxon>fabids</taxon>
        <taxon>Fagales</taxon>
        <taxon>Juglandaceae</taxon>
        <taxon>Juglans</taxon>
    </lineage>
</organism>
<dbReference type="GeneID" id="118349657"/>
<dbReference type="InterPro" id="IPR043128">
    <property type="entry name" value="Rev_trsase/Diguanyl_cyclase"/>
</dbReference>
<name>A0A6P9EV02_JUGRE</name>
<dbReference type="Pfam" id="PF00078">
    <property type="entry name" value="RVT_1"/>
    <property type="match status" value="1"/>
</dbReference>
<dbReference type="Pfam" id="PF08284">
    <property type="entry name" value="RVP_2"/>
    <property type="match status" value="1"/>
</dbReference>
<dbReference type="GO" id="GO:0003676">
    <property type="term" value="F:nucleic acid binding"/>
    <property type="evidence" value="ECO:0007669"/>
    <property type="project" value="InterPro"/>
</dbReference>
<dbReference type="CDD" id="cd00303">
    <property type="entry name" value="retropepsin_like"/>
    <property type="match status" value="1"/>
</dbReference>
<keyword evidence="1" id="KW-0511">Multifunctional enzyme</keyword>
<evidence type="ECO:0000256" key="1">
    <source>
        <dbReference type="ARBA" id="ARBA00023268"/>
    </source>
</evidence>
<evidence type="ECO:0000313" key="4">
    <source>
        <dbReference type="Proteomes" id="UP000235220"/>
    </source>
</evidence>
<evidence type="ECO:0000256" key="2">
    <source>
        <dbReference type="SAM" id="MobiDB-lite"/>
    </source>
</evidence>
<dbReference type="Pfam" id="PF17919">
    <property type="entry name" value="RT_RNaseH_2"/>
    <property type="match status" value="1"/>
</dbReference>
<dbReference type="InterPro" id="IPR012337">
    <property type="entry name" value="RNaseH-like_sf"/>
</dbReference>
<dbReference type="SUPFAM" id="SSF53098">
    <property type="entry name" value="Ribonuclease H-like"/>
    <property type="match status" value="1"/>
</dbReference>
<evidence type="ECO:0000259" key="3">
    <source>
        <dbReference type="PROSITE" id="PS50994"/>
    </source>
</evidence>
<dbReference type="InterPro" id="IPR041577">
    <property type="entry name" value="RT_RNaseH_2"/>
</dbReference>
<keyword evidence="4" id="KW-1185">Reference proteome</keyword>
<dbReference type="InParanoid" id="A0A6P9EV02"/>
<dbReference type="AlphaFoldDB" id="A0A6P9EV02"/>